<dbReference type="Pfam" id="PF03988">
    <property type="entry name" value="DUF347"/>
    <property type="match status" value="4"/>
</dbReference>
<dbReference type="RefSeq" id="WP_307409795.1">
    <property type="nucleotide sequence ID" value="NZ_JAUSTW010000005.1"/>
</dbReference>
<evidence type="ECO:0000313" key="2">
    <source>
        <dbReference type="EMBL" id="MDQ0200195.1"/>
    </source>
</evidence>
<organism evidence="2 3">
    <name type="scientific">Neobacillus ginsengisoli</name>
    <dbReference type="NCBI Taxonomy" id="904295"/>
    <lineage>
        <taxon>Bacteria</taxon>
        <taxon>Bacillati</taxon>
        <taxon>Bacillota</taxon>
        <taxon>Bacilli</taxon>
        <taxon>Bacillales</taxon>
        <taxon>Bacillaceae</taxon>
        <taxon>Neobacillus</taxon>
    </lineage>
</organism>
<accession>A0ABT9XX88</accession>
<feature type="transmembrane region" description="Helical" evidence="1">
    <location>
        <begin position="58"/>
        <end position="77"/>
    </location>
</feature>
<reference evidence="2 3" key="1">
    <citation type="submission" date="2023-07" db="EMBL/GenBank/DDBJ databases">
        <title>Genomic Encyclopedia of Type Strains, Phase IV (KMG-IV): sequencing the most valuable type-strain genomes for metagenomic binning, comparative biology and taxonomic classification.</title>
        <authorList>
            <person name="Goeker M."/>
        </authorList>
    </citation>
    <scope>NUCLEOTIDE SEQUENCE [LARGE SCALE GENOMIC DNA]</scope>
    <source>
        <strain evidence="2 3">DSM 27594</strain>
    </source>
</reference>
<dbReference type="InterPro" id="IPR007136">
    <property type="entry name" value="DUF347"/>
</dbReference>
<keyword evidence="1" id="KW-0472">Membrane</keyword>
<keyword evidence="1" id="KW-0812">Transmembrane</keyword>
<feature type="transmembrane region" description="Helical" evidence="1">
    <location>
        <begin position="84"/>
        <end position="103"/>
    </location>
</feature>
<evidence type="ECO:0000313" key="3">
    <source>
        <dbReference type="Proteomes" id="UP001224122"/>
    </source>
</evidence>
<feature type="transmembrane region" description="Helical" evidence="1">
    <location>
        <begin position="208"/>
        <end position="229"/>
    </location>
</feature>
<feature type="transmembrane region" description="Helical" evidence="1">
    <location>
        <begin position="152"/>
        <end position="168"/>
    </location>
</feature>
<name>A0ABT9XX88_9BACI</name>
<dbReference type="Proteomes" id="UP001224122">
    <property type="component" value="Unassembled WGS sequence"/>
</dbReference>
<protein>
    <submittedName>
        <fullName evidence="2">Membrane-anchored protein</fullName>
    </submittedName>
</protein>
<sequence>MAKNPTYSIAKVKSISDNMHQAQRVLTKVPEITIFFWITKVLTTGMGEVFSDYLVNHINPIIAVALGGIGLVGSLVLQFSVRRYVAWIYWLVVVMVSIFGTMAADVVHIVLGIPYIASTTFFTVVLAAIFITWYAYEKTLSIHSIFTIRRESFYWITVLGTFALGTAAGDMTASTMHLGYFSSGLLFAVMLAIPALGYWLFRKNEIIAFWFAYIMTRPVGASFSDWISVSHTRGGLGLGEGPVSLCLTIVIVILVGYLTVTRRDVNVEPVVSDVQ</sequence>
<proteinExistence type="predicted"/>
<comment type="caution">
    <text evidence="2">The sequence shown here is derived from an EMBL/GenBank/DDBJ whole genome shotgun (WGS) entry which is preliminary data.</text>
</comment>
<dbReference type="EMBL" id="JAUSTW010000005">
    <property type="protein sequence ID" value="MDQ0200195.1"/>
    <property type="molecule type" value="Genomic_DNA"/>
</dbReference>
<evidence type="ECO:0000256" key="1">
    <source>
        <dbReference type="SAM" id="Phobius"/>
    </source>
</evidence>
<keyword evidence="3" id="KW-1185">Reference proteome</keyword>
<feature type="transmembrane region" description="Helical" evidence="1">
    <location>
        <begin position="180"/>
        <end position="201"/>
    </location>
</feature>
<keyword evidence="1" id="KW-1133">Transmembrane helix</keyword>
<gene>
    <name evidence="2" type="ORF">J2S10_003378</name>
</gene>
<feature type="transmembrane region" description="Helical" evidence="1">
    <location>
        <begin position="241"/>
        <end position="260"/>
    </location>
</feature>
<feature type="transmembrane region" description="Helical" evidence="1">
    <location>
        <begin position="115"/>
        <end position="136"/>
    </location>
</feature>